<reference evidence="3" key="1">
    <citation type="journal article" date="2015" name="Nat. Genet.">
        <title>The genome and transcriptome of the zoonotic hookworm Ancylostoma ceylanicum identify infection-specific gene families.</title>
        <authorList>
            <person name="Schwarz E.M."/>
            <person name="Hu Y."/>
            <person name="Antoshechkin I."/>
            <person name="Miller M.M."/>
            <person name="Sternberg P.W."/>
            <person name="Aroian R.V."/>
        </authorList>
    </citation>
    <scope>NUCLEOTIDE SEQUENCE</scope>
    <source>
        <strain evidence="3">HY135</strain>
    </source>
</reference>
<dbReference type="AlphaFoldDB" id="A0A016TS91"/>
<feature type="compositionally biased region" description="Basic and acidic residues" evidence="1">
    <location>
        <begin position="1"/>
        <end position="10"/>
    </location>
</feature>
<feature type="region of interest" description="Disordered" evidence="1">
    <location>
        <begin position="1"/>
        <end position="36"/>
    </location>
</feature>
<name>A0A016TS91_9BILA</name>
<dbReference type="Proteomes" id="UP000024635">
    <property type="component" value="Unassembled WGS sequence"/>
</dbReference>
<organism evidence="2 3">
    <name type="scientific">Ancylostoma ceylanicum</name>
    <dbReference type="NCBI Taxonomy" id="53326"/>
    <lineage>
        <taxon>Eukaryota</taxon>
        <taxon>Metazoa</taxon>
        <taxon>Ecdysozoa</taxon>
        <taxon>Nematoda</taxon>
        <taxon>Chromadorea</taxon>
        <taxon>Rhabditida</taxon>
        <taxon>Rhabditina</taxon>
        <taxon>Rhabditomorpha</taxon>
        <taxon>Strongyloidea</taxon>
        <taxon>Ancylostomatidae</taxon>
        <taxon>Ancylostomatinae</taxon>
        <taxon>Ancylostoma</taxon>
    </lineage>
</organism>
<protein>
    <submittedName>
        <fullName evidence="2">Uncharacterized protein</fullName>
    </submittedName>
</protein>
<evidence type="ECO:0000313" key="3">
    <source>
        <dbReference type="Proteomes" id="UP000024635"/>
    </source>
</evidence>
<comment type="caution">
    <text evidence="2">The sequence shown here is derived from an EMBL/GenBank/DDBJ whole genome shotgun (WGS) entry which is preliminary data.</text>
</comment>
<accession>A0A016TS91</accession>
<dbReference type="EMBL" id="JARK01001417">
    <property type="protein sequence ID" value="EYC05601.1"/>
    <property type="molecule type" value="Genomic_DNA"/>
</dbReference>
<evidence type="ECO:0000256" key="1">
    <source>
        <dbReference type="SAM" id="MobiDB-lite"/>
    </source>
</evidence>
<proteinExistence type="predicted"/>
<evidence type="ECO:0000313" key="2">
    <source>
        <dbReference type="EMBL" id="EYC05601.1"/>
    </source>
</evidence>
<sequence>MSIPHDRKLSEPTVGVDGGDPSAASKSTRRDRNARAGILSGTSNYGIFLKRGSSTAWADSSFRIDDTSWRKTSTFKGNYSLFKITCLPLNCASTEPRHSTYDNA</sequence>
<keyword evidence="3" id="KW-1185">Reference proteome</keyword>
<gene>
    <name evidence="2" type="primary">Acey_s0081.g1469</name>
    <name evidence="2" type="ORF">Y032_0081g1469</name>
</gene>